<sequence>MMLLHIAARSSLTLTISKVHGIMELILFGLTVALHLKDTHTQGIQMKTFGTGNNVSLLCSNRRWNESIMVRWEVKRRDGSDCFVALEFENITRNSTCDSRITIQQRGDGVVLQISPFNSSDEGNYTCETVSLHGHEAAHFNVKAESNVNASEAKHHRPSPAGTVIWSVCGSVALLTLIVLSSVIIRRKLQRKGRKKPGTTERVMISTEETHVIYSS</sequence>
<evidence type="ECO:0000256" key="7">
    <source>
        <dbReference type="ARBA" id="ARBA00023180"/>
    </source>
</evidence>
<evidence type="ECO:0000256" key="4">
    <source>
        <dbReference type="ARBA" id="ARBA00022989"/>
    </source>
</evidence>
<evidence type="ECO:0000256" key="8">
    <source>
        <dbReference type="SAM" id="Phobius"/>
    </source>
</evidence>
<reference evidence="10" key="1">
    <citation type="submission" date="2021-01" db="EMBL/GenBank/DDBJ databases">
        <title>A chromosome-scale assembly of European eel, Anguilla anguilla.</title>
        <authorList>
            <person name="Henkel C."/>
            <person name="Jong-Raadsen S.A."/>
            <person name="Dufour S."/>
            <person name="Weltzien F.-A."/>
            <person name="Palstra A.P."/>
            <person name="Pelster B."/>
            <person name="Spaink H.P."/>
            <person name="Van Den Thillart G.E."/>
            <person name="Jansen H."/>
            <person name="Zahm M."/>
            <person name="Klopp C."/>
            <person name="Cedric C."/>
            <person name="Louis A."/>
            <person name="Berthelot C."/>
            <person name="Parey E."/>
            <person name="Roest Crollius H."/>
            <person name="Montfort J."/>
            <person name="Robinson-Rechavi M."/>
            <person name="Bucao C."/>
            <person name="Bouchez O."/>
            <person name="Gislard M."/>
            <person name="Lluch J."/>
            <person name="Milhes M."/>
            <person name="Lampietro C."/>
            <person name="Lopez Roques C."/>
            <person name="Donnadieu C."/>
            <person name="Braasch I."/>
            <person name="Desvignes T."/>
            <person name="Postlethwait J."/>
            <person name="Bobe J."/>
            <person name="Guiguen Y."/>
            <person name="Dirks R."/>
        </authorList>
    </citation>
    <scope>NUCLEOTIDE SEQUENCE</scope>
    <source>
        <strain evidence="10">Tag_6206</strain>
        <tissue evidence="10">Liver</tissue>
    </source>
</reference>
<dbReference type="InterPro" id="IPR036179">
    <property type="entry name" value="Ig-like_dom_sf"/>
</dbReference>
<keyword evidence="4 8" id="KW-1133">Transmembrane helix</keyword>
<evidence type="ECO:0000256" key="5">
    <source>
        <dbReference type="ARBA" id="ARBA00023136"/>
    </source>
</evidence>
<dbReference type="GO" id="GO:0038023">
    <property type="term" value="F:signaling receptor activity"/>
    <property type="evidence" value="ECO:0007669"/>
    <property type="project" value="InterPro"/>
</dbReference>
<keyword evidence="3 8" id="KW-0812">Transmembrane</keyword>
<keyword evidence="6" id="KW-1015">Disulfide bond</keyword>
<evidence type="ECO:0000313" key="11">
    <source>
        <dbReference type="Proteomes" id="UP001044222"/>
    </source>
</evidence>
<accession>A0A9D3MT89</accession>
<dbReference type="InterPro" id="IPR013106">
    <property type="entry name" value="Ig_V-set"/>
</dbReference>
<comment type="similarity">
    <text evidence="2">Belongs to the CD200R family.</text>
</comment>
<name>A0A9D3MT89_ANGAN</name>
<dbReference type="PROSITE" id="PS50835">
    <property type="entry name" value="IG_LIKE"/>
    <property type="match status" value="1"/>
</dbReference>
<dbReference type="Proteomes" id="UP001044222">
    <property type="component" value="Unassembled WGS sequence"/>
</dbReference>
<dbReference type="GO" id="GO:0150077">
    <property type="term" value="P:regulation of neuroinflammatory response"/>
    <property type="evidence" value="ECO:0007669"/>
    <property type="project" value="InterPro"/>
</dbReference>
<comment type="subcellular location">
    <subcellularLocation>
        <location evidence="1">Membrane</location>
        <topology evidence="1">Single-pass membrane protein</topology>
    </subcellularLocation>
</comment>
<dbReference type="Pfam" id="PF07686">
    <property type="entry name" value="V-set"/>
    <property type="match status" value="1"/>
</dbReference>
<dbReference type="InterPro" id="IPR013783">
    <property type="entry name" value="Ig-like_fold"/>
</dbReference>
<evidence type="ECO:0000256" key="1">
    <source>
        <dbReference type="ARBA" id="ARBA00004167"/>
    </source>
</evidence>
<gene>
    <name evidence="10" type="ORF">ANANG_G00067540</name>
</gene>
<protein>
    <recommendedName>
        <fullName evidence="9">Ig-like domain-containing protein</fullName>
    </recommendedName>
</protein>
<dbReference type="Gene3D" id="2.60.40.10">
    <property type="entry name" value="Immunoglobulins"/>
    <property type="match status" value="1"/>
</dbReference>
<feature type="domain" description="Ig-like" evidence="9">
    <location>
        <begin position="52"/>
        <end position="149"/>
    </location>
</feature>
<keyword evidence="5 8" id="KW-0472">Membrane</keyword>
<evidence type="ECO:0000313" key="10">
    <source>
        <dbReference type="EMBL" id="KAG5852910.1"/>
    </source>
</evidence>
<dbReference type="GO" id="GO:0016020">
    <property type="term" value="C:membrane"/>
    <property type="evidence" value="ECO:0007669"/>
    <property type="project" value="UniProtKB-SubCell"/>
</dbReference>
<dbReference type="AlphaFoldDB" id="A0A9D3MT89"/>
<evidence type="ECO:0000256" key="3">
    <source>
        <dbReference type="ARBA" id="ARBA00022692"/>
    </source>
</evidence>
<comment type="caution">
    <text evidence="10">The sequence shown here is derived from an EMBL/GenBank/DDBJ whole genome shotgun (WGS) entry which is preliminary data.</text>
</comment>
<evidence type="ECO:0000259" key="9">
    <source>
        <dbReference type="PROSITE" id="PS50835"/>
    </source>
</evidence>
<feature type="transmembrane region" description="Helical" evidence="8">
    <location>
        <begin position="164"/>
        <end position="185"/>
    </location>
</feature>
<dbReference type="PANTHER" id="PTHR21462">
    <property type="entry name" value="CELL SURFACE GLYCOPROTEIN OX2 RECEPTOR PRECURSOR"/>
    <property type="match status" value="1"/>
</dbReference>
<evidence type="ECO:0000256" key="2">
    <source>
        <dbReference type="ARBA" id="ARBA00008215"/>
    </source>
</evidence>
<dbReference type="GO" id="GO:0009986">
    <property type="term" value="C:cell surface"/>
    <property type="evidence" value="ECO:0007669"/>
    <property type="project" value="UniProtKB-ARBA"/>
</dbReference>
<dbReference type="EMBL" id="JAFIRN010000003">
    <property type="protein sequence ID" value="KAG5852910.1"/>
    <property type="molecule type" value="Genomic_DNA"/>
</dbReference>
<proteinExistence type="inferred from homology"/>
<dbReference type="PANTHER" id="PTHR21462:SF2">
    <property type="entry name" value="CELL SURFACE GLYCOPROTEIN CD200 RECEPTOR 2"/>
    <property type="match status" value="1"/>
</dbReference>
<evidence type="ECO:0000256" key="6">
    <source>
        <dbReference type="ARBA" id="ARBA00023157"/>
    </source>
</evidence>
<dbReference type="InterPro" id="IPR007110">
    <property type="entry name" value="Ig-like_dom"/>
</dbReference>
<dbReference type="InterPro" id="IPR040012">
    <property type="entry name" value="CD200R"/>
</dbReference>
<organism evidence="10 11">
    <name type="scientific">Anguilla anguilla</name>
    <name type="common">European freshwater eel</name>
    <name type="synonym">Muraena anguilla</name>
    <dbReference type="NCBI Taxonomy" id="7936"/>
    <lineage>
        <taxon>Eukaryota</taxon>
        <taxon>Metazoa</taxon>
        <taxon>Chordata</taxon>
        <taxon>Craniata</taxon>
        <taxon>Vertebrata</taxon>
        <taxon>Euteleostomi</taxon>
        <taxon>Actinopterygii</taxon>
        <taxon>Neopterygii</taxon>
        <taxon>Teleostei</taxon>
        <taxon>Anguilliformes</taxon>
        <taxon>Anguillidae</taxon>
        <taxon>Anguilla</taxon>
    </lineage>
</organism>
<dbReference type="SUPFAM" id="SSF48726">
    <property type="entry name" value="Immunoglobulin"/>
    <property type="match status" value="1"/>
</dbReference>
<keyword evidence="11" id="KW-1185">Reference proteome</keyword>
<keyword evidence="7" id="KW-0325">Glycoprotein</keyword>